<dbReference type="AlphaFoldDB" id="A0A9J5WM07"/>
<protein>
    <submittedName>
        <fullName evidence="1">Uncharacterized protein</fullName>
    </submittedName>
</protein>
<evidence type="ECO:0000313" key="1">
    <source>
        <dbReference type="EMBL" id="KAG5576255.1"/>
    </source>
</evidence>
<reference evidence="1 2" key="1">
    <citation type="submission" date="2020-09" db="EMBL/GenBank/DDBJ databases">
        <title>De no assembly of potato wild relative species, Solanum commersonii.</title>
        <authorList>
            <person name="Cho K."/>
        </authorList>
    </citation>
    <scope>NUCLEOTIDE SEQUENCE [LARGE SCALE GENOMIC DNA]</scope>
    <source>
        <strain evidence="1">LZ3.2</strain>
        <tissue evidence="1">Leaf</tissue>
    </source>
</reference>
<gene>
    <name evidence="1" type="ORF">H5410_056389</name>
</gene>
<evidence type="ECO:0000313" key="2">
    <source>
        <dbReference type="Proteomes" id="UP000824120"/>
    </source>
</evidence>
<dbReference type="EMBL" id="JACXVP010000011">
    <property type="protein sequence ID" value="KAG5576255.1"/>
    <property type="molecule type" value="Genomic_DNA"/>
</dbReference>
<keyword evidence="2" id="KW-1185">Reference proteome</keyword>
<organism evidence="1 2">
    <name type="scientific">Solanum commersonii</name>
    <name type="common">Commerson's wild potato</name>
    <name type="synonym">Commerson's nightshade</name>
    <dbReference type="NCBI Taxonomy" id="4109"/>
    <lineage>
        <taxon>Eukaryota</taxon>
        <taxon>Viridiplantae</taxon>
        <taxon>Streptophyta</taxon>
        <taxon>Embryophyta</taxon>
        <taxon>Tracheophyta</taxon>
        <taxon>Spermatophyta</taxon>
        <taxon>Magnoliopsida</taxon>
        <taxon>eudicotyledons</taxon>
        <taxon>Gunneridae</taxon>
        <taxon>Pentapetalae</taxon>
        <taxon>asterids</taxon>
        <taxon>lamiids</taxon>
        <taxon>Solanales</taxon>
        <taxon>Solanaceae</taxon>
        <taxon>Solanoideae</taxon>
        <taxon>Solaneae</taxon>
        <taxon>Solanum</taxon>
    </lineage>
</organism>
<comment type="caution">
    <text evidence="1">The sequence shown here is derived from an EMBL/GenBank/DDBJ whole genome shotgun (WGS) entry which is preliminary data.</text>
</comment>
<name>A0A9J5WM07_SOLCO</name>
<proteinExistence type="predicted"/>
<sequence length="136" mass="15991">MAMKIDLVTRMLLVEISPLEEQWGARFLSTRLEKRRSRRASSLRLQELTIFKLKNLEDGQELFYPNFTWNKLPKYLHQGILQATSNQALAQVTCFFCSNWEYGIVGYAACLFVSRKMPVIEFELWPEVNSIYCSER</sequence>
<dbReference type="Proteomes" id="UP000824120">
    <property type="component" value="Chromosome 11"/>
</dbReference>
<accession>A0A9J5WM07</accession>